<keyword evidence="3" id="KW-1185">Reference proteome</keyword>
<feature type="chain" id="PRO_5041332132" description="Auto-transporter adhesin head GIN domain-containing protein" evidence="1">
    <location>
        <begin position="27"/>
        <end position="214"/>
    </location>
</feature>
<protein>
    <recommendedName>
        <fullName evidence="4">Auto-transporter adhesin head GIN domain-containing protein</fullName>
    </recommendedName>
</protein>
<feature type="signal peptide" evidence="1">
    <location>
        <begin position="1"/>
        <end position="26"/>
    </location>
</feature>
<sequence>MKLNLSTLTVGLVLTTTMFVSAISLADEEKNISVFVKKVNADAATVDLKVNGNAEVFTLPKLEDGESQTITTESGKSYTVKRVGDGFSVTTDSGEVIDLPMVDSSQLAAKVISLHGDSSHIDKDTITIMGGDLTPDQIETIKASIASAGITKKVKFIKGMNMSFVSLDGEHSTVDLKGGNMEYEFHTEKDVQVIETDDGKKIKKIVIKKDSDND</sequence>
<evidence type="ECO:0008006" key="4">
    <source>
        <dbReference type="Google" id="ProtNLM"/>
    </source>
</evidence>
<name>A0AA51RV22_9GAMM</name>
<dbReference type="KEGG" id="plei:Q9312_03770"/>
<dbReference type="RefSeq" id="WP_309203225.1">
    <property type="nucleotide sequence ID" value="NZ_CP133548.1"/>
</dbReference>
<accession>A0AA51RV22</accession>
<gene>
    <name evidence="2" type="ORF">Q9312_03770</name>
</gene>
<dbReference type="EMBL" id="CP133548">
    <property type="protein sequence ID" value="WMS88039.1"/>
    <property type="molecule type" value="Genomic_DNA"/>
</dbReference>
<evidence type="ECO:0000313" key="3">
    <source>
        <dbReference type="Proteomes" id="UP001239782"/>
    </source>
</evidence>
<evidence type="ECO:0000256" key="1">
    <source>
        <dbReference type="SAM" id="SignalP"/>
    </source>
</evidence>
<reference evidence="2 3" key="1">
    <citation type="submission" date="2023-08" db="EMBL/GenBank/DDBJ databases">
        <title>Pleionea litopenaei sp. nov., isolated from stomach of juvenile Litopenaeus vannamei.</title>
        <authorList>
            <person name="Rho A.M."/>
            <person name="Hwang C.Y."/>
        </authorList>
    </citation>
    <scope>NUCLEOTIDE SEQUENCE [LARGE SCALE GENOMIC DNA]</scope>
    <source>
        <strain evidence="2 3">HL-JVS1</strain>
    </source>
</reference>
<proteinExistence type="predicted"/>
<dbReference type="Proteomes" id="UP001239782">
    <property type="component" value="Chromosome"/>
</dbReference>
<evidence type="ECO:0000313" key="2">
    <source>
        <dbReference type="EMBL" id="WMS88039.1"/>
    </source>
</evidence>
<organism evidence="2 3">
    <name type="scientific">Pleionea litopenaei</name>
    <dbReference type="NCBI Taxonomy" id="3070815"/>
    <lineage>
        <taxon>Bacteria</taxon>
        <taxon>Pseudomonadati</taxon>
        <taxon>Pseudomonadota</taxon>
        <taxon>Gammaproteobacteria</taxon>
        <taxon>Oceanospirillales</taxon>
        <taxon>Pleioneaceae</taxon>
        <taxon>Pleionea</taxon>
    </lineage>
</organism>
<keyword evidence="1" id="KW-0732">Signal</keyword>
<dbReference type="AlphaFoldDB" id="A0AA51RV22"/>